<dbReference type="EMBL" id="BGZK01000042">
    <property type="protein sequence ID" value="GBP10675.1"/>
    <property type="molecule type" value="Genomic_DNA"/>
</dbReference>
<evidence type="ECO:0000256" key="1">
    <source>
        <dbReference type="SAM" id="MobiDB-lite"/>
    </source>
</evidence>
<comment type="caution">
    <text evidence="2">The sequence shown here is derived from an EMBL/GenBank/DDBJ whole genome shotgun (WGS) entry which is preliminary data.</text>
</comment>
<keyword evidence="3" id="KW-1185">Reference proteome</keyword>
<reference evidence="2 3" key="1">
    <citation type="journal article" date="2019" name="Commun. Biol.">
        <title>The bagworm genome reveals a unique fibroin gene that provides high tensile strength.</title>
        <authorList>
            <person name="Kono N."/>
            <person name="Nakamura H."/>
            <person name="Ohtoshi R."/>
            <person name="Tomita M."/>
            <person name="Numata K."/>
            <person name="Arakawa K."/>
        </authorList>
    </citation>
    <scope>NUCLEOTIDE SEQUENCE [LARGE SCALE GENOMIC DNA]</scope>
</reference>
<gene>
    <name evidence="2" type="ORF">EVAR_6243_1</name>
</gene>
<organism evidence="2 3">
    <name type="scientific">Eumeta variegata</name>
    <name type="common">Bagworm moth</name>
    <name type="synonym">Eumeta japonica</name>
    <dbReference type="NCBI Taxonomy" id="151549"/>
    <lineage>
        <taxon>Eukaryota</taxon>
        <taxon>Metazoa</taxon>
        <taxon>Ecdysozoa</taxon>
        <taxon>Arthropoda</taxon>
        <taxon>Hexapoda</taxon>
        <taxon>Insecta</taxon>
        <taxon>Pterygota</taxon>
        <taxon>Neoptera</taxon>
        <taxon>Endopterygota</taxon>
        <taxon>Lepidoptera</taxon>
        <taxon>Glossata</taxon>
        <taxon>Ditrysia</taxon>
        <taxon>Tineoidea</taxon>
        <taxon>Psychidae</taxon>
        <taxon>Oiketicinae</taxon>
        <taxon>Eumeta</taxon>
    </lineage>
</organism>
<feature type="region of interest" description="Disordered" evidence="1">
    <location>
        <begin position="25"/>
        <end position="44"/>
    </location>
</feature>
<name>A0A4C1T936_EUMVA</name>
<evidence type="ECO:0000313" key="2">
    <source>
        <dbReference type="EMBL" id="GBP10675.1"/>
    </source>
</evidence>
<accession>A0A4C1T936</accession>
<sequence>MPSVRGEALEENVVTTRCRQAANFSPRAHPCTDQSADNNDSDKEELSPIAVLSEIPSIRRQQTSTSEEAVAVHQLP</sequence>
<dbReference type="Proteomes" id="UP000299102">
    <property type="component" value="Unassembled WGS sequence"/>
</dbReference>
<proteinExistence type="predicted"/>
<dbReference type="AlphaFoldDB" id="A0A4C1T936"/>
<evidence type="ECO:0000313" key="3">
    <source>
        <dbReference type="Proteomes" id="UP000299102"/>
    </source>
</evidence>
<protein>
    <submittedName>
        <fullName evidence="2">Uncharacterized protein</fullName>
    </submittedName>
</protein>